<dbReference type="GO" id="GO:0015031">
    <property type="term" value="P:protein transport"/>
    <property type="evidence" value="ECO:0007669"/>
    <property type="project" value="UniProtKB-KW"/>
</dbReference>
<keyword evidence="4" id="KW-0813">Transport</keyword>
<dbReference type="GO" id="GO:0003774">
    <property type="term" value="F:cytoskeletal motor activity"/>
    <property type="evidence" value="ECO:0007669"/>
    <property type="project" value="InterPro"/>
</dbReference>
<dbReference type="Proteomes" id="UP000320359">
    <property type="component" value="Unassembled WGS sequence"/>
</dbReference>
<accession>A0A552X199</accession>
<comment type="similarity">
    <text evidence="2">Belongs to the FliJ family.</text>
</comment>
<keyword evidence="13" id="KW-1185">Reference proteome</keyword>
<evidence type="ECO:0000313" key="12">
    <source>
        <dbReference type="EMBL" id="TRW48821.1"/>
    </source>
</evidence>
<evidence type="ECO:0000256" key="11">
    <source>
        <dbReference type="SAM" id="MobiDB-lite"/>
    </source>
</evidence>
<dbReference type="RefSeq" id="WP_143235807.1">
    <property type="nucleotide sequence ID" value="NZ_VJWL01000002.1"/>
</dbReference>
<dbReference type="InterPro" id="IPR052570">
    <property type="entry name" value="FliJ"/>
</dbReference>
<keyword evidence="9" id="KW-0472">Membrane</keyword>
<comment type="caution">
    <text evidence="12">The sequence shown here is derived from an EMBL/GenBank/DDBJ whole genome shotgun (WGS) entry which is preliminary data.</text>
</comment>
<dbReference type="Gene3D" id="1.10.287.1700">
    <property type="match status" value="1"/>
</dbReference>
<dbReference type="AlphaFoldDB" id="A0A552X199"/>
<dbReference type="GO" id="GO:0071973">
    <property type="term" value="P:bacterial-type flagellum-dependent cell motility"/>
    <property type="evidence" value="ECO:0007669"/>
    <property type="project" value="InterPro"/>
</dbReference>
<evidence type="ECO:0000256" key="9">
    <source>
        <dbReference type="ARBA" id="ARBA00023136"/>
    </source>
</evidence>
<dbReference type="NCBIfam" id="TIGR02473">
    <property type="entry name" value="flagell_FliJ"/>
    <property type="match status" value="1"/>
</dbReference>
<proteinExistence type="inferred from homology"/>
<dbReference type="GO" id="GO:0009288">
    <property type="term" value="C:bacterial-type flagellum"/>
    <property type="evidence" value="ECO:0007669"/>
    <property type="project" value="InterPro"/>
</dbReference>
<evidence type="ECO:0000256" key="1">
    <source>
        <dbReference type="ARBA" id="ARBA00004413"/>
    </source>
</evidence>
<gene>
    <name evidence="12" type="primary">fliJ</name>
    <name evidence="12" type="ORF">FM042_07505</name>
</gene>
<name>A0A552X199_9GAMM</name>
<evidence type="ECO:0000313" key="13">
    <source>
        <dbReference type="Proteomes" id="UP000320359"/>
    </source>
</evidence>
<dbReference type="PANTHER" id="PTHR38786">
    <property type="entry name" value="FLAGELLAR FLIJ PROTEIN"/>
    <property type="match status" value="1"/>
</dbReference>
<evidence type="ECO:0000256" key="5">
    <source>
        <dbReference type="ARBA" id="ARBA00022475"/>
    </source>
</evidence>
<keyword evidence="6" id="KW-0145">Chemotaxis</keyword>
<keyword evidence="10" id="KW-1006">Bacterial flagellum protein export</keyword>
<dbReference type="PRINTS" id="PR01004">
    <property type="entry name" value="FLGFLIJ"/>
</dbReference>
<comment type="subcellular location">
    <subcellularLocation>
        <location evidence="1">Cell membrane</location>
        <topology evidence="1">Peripheral membrane protein</topology>
        <orientation evidence="1">Cytoplasmic side</orientation>
    </subcellularLocation>
</comment>
<dbReference type="InterPro" id="IPR018006">
    <property type="entry name" value="Flag_FliJ_proteobac"/>
</dbReference>
<keyword evidence="12" id="KW-0282">Flagellum</keyword>
<keyword evidence="8" id="KW-0653">Protein transport</keyword>
<evidence type="ECO:0000256" key="6">
    <source>
        <dbReference type="ARBA" id="ARBA00022500"/>
    </source>
</evidence>
<dbReference type="GO" id="GO:0005886">
    <property type="term" value="C:plasma membrane"/>
    <property type="evidence" value="ECO:0007669"/>
    <property type="project" value="UniProtKB-SubCell"/>
</dbReference>
<dbReference type="GO" id="GO:0044781">
    <property type="term" value="P:bacterial-type flagellum organization"/>
    <property type="evidence" value="ECO:0007669"/>
    <property type="project" value="UniProtKB-KW"/>
</dbReference>
<keyword evidence="12" id="KW-0969">Cilium</keyword>
<keyword evidence="7" id="KW-1005">Bacterial flagellum biogenesis</keyword>
<protein>
    <recommendedName>
        <fullName evidence="3">Flagellar FliJ protein</fullName>
    </recommendedName>
</protein>
<evidence type="ECO:0000256" key="2">
    <source>
        <dbReference type="ARBA" id="ARBA00010004"/>
    </source>
</evidence>
<reference evidence="12 13" key="1">
    <citation type="submission" date="2019-07" db="EMBL/GenBank/DDBJ databases">
        <authorList>
            <person name="Yang M."/>
            <person name="Zhao D."/>
            <person name="Xiang H."/>
        </authorList>
    </citation>
    <scope>NUCLEOTIDE SEQUENCE [LARGE SCALE GENOMIC DNA]</scope>
    <source>
        <strain evidence="12 13">IM1326</strain>
    </source>
</reference>
<dbReference type="PANTHER" id="PTHR38786:SF1">
    <property type="entry name" value="FLAGELLAR FLIJ PROTEIN"/>
    <property type="match status" value="1"/>
</dbReference>
<feature type="compositionally biased region" description="Basic and acidic residues" evidence="11">
    <location>
        <begin position="122"/>
        <end position="135"/>
    </location>
</feature>
<dbReference type="Pfam" id="PF02050">
    <property type="entry name" value="FliJ"/>
    <property type="match status" value="1"/>
</dbReference>
<sequence>MSRSNALETLTDLAREARDKAGQLLASERKNETQILAHQDMLMNYRQEYAVQLQQLMMDGIDPVTLHNYRQFLMSLDDSIQKASQALQQQSKRVDLSKQHWQTEQRKLTSFSTLTERRAQQERKLVERAEQRQNDEFTTNQVARKSSLHLVGSDE</sequence>
<organism evidence="12 13">
    <name type="scientific">Aliidiomarina halalkaliphila</name>
    <dbReference type="NCBI Taxonomy" id="2593535"/>
    <lineage>
        <taxon>Bacteria</taxon>
        <taxon>Pseudomonadati</taxon>
        <taxon>Pseudomonadota</taxon>
        <taxon>Gammaproteobacteria</taxon>
        <taxon>Alteromonadales</taxon>
        <taxon>Idiomarinaceae</taxon>
        <taxon>Aliidiomarina</taxon>
    </lineage>
</organism>
<dbReference type="GO" id="GO:0006935">
    <property type="term" value="P:chemotaxis"/>
    <property type="evidence" value="ECO:0007669"/>
    <property type="project" value="UniProtKB-KW"/>
</dbReference>
<evidence type="ECO:0000256" key="8">
    <source>
        <dbReference type="ARBA" id="ARBA00022927"/>
    </source>
</evidence>
<feature type="region of interest" description="Disordered" evidence="11">
    <location>
        <begin position="122"/>
        <end position="155"/>
    </location>
</feature>
<keyword evidence="12" id="KW-0966">Cell projection</keyword>
<dbReference type="EMBL" id="VJWL01000002">
    <property type="protein sequence ID" value="TRW48821.1"/>
    <property type="molecule type" value="Genomic_DNA"/>
</dbReference>
<dbReference type="InterPro" id="IPR053716">
    <property type="entry name" value="Flag_assembly_chemotaxis_eff"/>
</dbReference>
<evidence type="ECO:0000256" key="10">
    <source>
        <dbReference type="ARBA" id="ARBA00023225"/>
    </source>
</evidence>
<evidence type="ECO:0000256" key="3">
    <source>
        <dbReference type="ARBA" id="ARBA00020392"/>
    </source>
</evidence>
<dbReference type="OrthoDB" id="6465096at2"/>
<dbReference type="PIRSF" id="PIRSF019404">
    <property type="entry name" value="FliJ"/>
    <property type="match status" value="1"/>
</dbReference>
<evidence type="ECO:0000256" key="7">
    <source>
        <dbReference type="ARBA" id="ARBA00022795"/>
    </source>
</evidence>
<evidence type="ECO:0000256" key="4">
    <source>
        <dbReference type="ARBA" id="ARBA00022448"/>
    </source>
</evidence>
<dbReference type="InterPro" id="IPR012823">
    <property type="entry name" value="Flagell_FliJ"/>
</dbReference>
<keyword evidence="5" id="KW-1003">Cell membrane</keyword>